<organism evidence="1 2">
    <name type="scientific">Urbifossiella limnaea</name>
    <dbReference type="NCBI Taxonomy" id="2528023"/>
    <lineage>
        <taxon>Bacteria</taxon>
        <taxon>Pseudomonadati</taxon>
        <taxon>Planctomycetota</taxon>
        <taxon>Planctomycetia</taxon>
        <taxon>Gemmatales</taxon>
        <taxon>Gemmataceae</taxon>
        <taxon>Urbifossiella</taxon>
    </lineage>
</organism>
<dbReference type="Proteomes" id="UP000319576">
    <property type="component" value="Chromosome"/>
</dbReference>
<dbReference type="EMBL" id="CP036273">
    <property type="protein sequence ID" value="QDU18381.1"/>
    <property type="molecule type" value="Genomic_DNA"/>
</dbReference>
<keyword evidence="2" id="KW-1185">Reference proteome</keyword>
<protein>
    <submittedName>
        <fullName evidence="1">Uncharacterized protein</fullName>
    </submittedName>
</protein>
<dbReference type="AlphaFoldDB" id="A0A517XLJ5"/>
<dbReference type="KEGG" id="uli:ETAA1_02670"/>
<proteinExistence type="predicted"/>
<evidence type="ECO:0000313" key="2">
    <source>
        <dbReference type="Proteomes" id="UP000319576"/>
    </source>
</evidence>
<gene>
    <name evidence="1" type="ORF">ETAA1_02670</name>
</gene>
<evidence type="ECO:0000313" key="1">
    <source>
        <dbReference type="EMBL" id="QDU18381.1"/>
    </source>
</evidence>
<name>A0A517XLJ5_9BACT</name>
<dbReference type="OrthoDB" id="9921682at2"/>
<accession>A0A517XLJ5</accession>
<sequence length="113" mass="12014">MFPPSWYAAGLVSAESAADFTRYAAAAPDVSARAWRWAAARDWAEERAHLTADECRTLFALGAADPDANLGTALMCAALYQRGCPADVRAAAAAHPRLAVRRTARLVAGERPA</sequence>
<reference evidence="1 2" key="1">
    <citation type="submission" date="2019-02" db="EMBL/GenBank/DDBJ databases">
        <title>Deep-cultivation of Planctomycetes and their phenomic and genomic characterization uncovers novel biology.</title>
        <authorList>
            <person name="Wiegand S."/>
            <person name="Jogler M."/>
            <person name="Boedeker C."/>
            <person name="Pinto D."/>
            <person name="Vollmers J."/>
            <person name="Rivas-Marin E."/>
            <person name="Kohn T."/>
            <person name="Peeters S.H."/>
            <person name="Heuer A."/>
            <person name="Rast P."/>
            <person name="Oberbeckmann S."/>
            <person name="Bunk B."/>
            <person name="Jeske O."/>
            <person name="Meyerdierks A."/>
            <person name="Storesund J.E."/>
            <person name="Kallscheuer N."/>
            <person name="Luecker S."/>
            <person name="Lage O.M."/>
            <person name="Pohl T."/>
            <person name="Merkel B.J."/>
            <person name="Hornburger P."/>
            <person name="Mueller R.-W."/>
            <person name="Bruemmer F."/>
            <person name="Labrenz M."/>
            <person name="Spormann A.M."/>
            <person name="Op den Camp H."/>
            <person name="Overmann J."/>
            <person name="Amann R."/>
            <person name="Jetten M.S.M."/>
            <person name="Mascher T."/>
            <person name="Medema M.H."/>
            <person name="Devos D.P."/>
            <person name="Kaster A.-K."/>
            <person name="Ovreas L."/>
            <person name="Rohde M."/>
            <person name="Galperin M.Y."/>
            <person name="Jogler C."/>
        </authorList>
    </citation>
    <scope>NUCLEOTIDE SEQUENCE [LARGE SCALE GENOMIC DNA]</scope>
    <source>
        <strain evidence="1 2">ETA_A1</strain>
    </source>
</reference>
<dbReference type="RefSeq" id="WP_145233624.1">
    <property type="nucleotide sequence ID" value="NZ_CP036273.1"/>
</dbReference>